<feature type="coiled-coil region" evidence="3">
    <location>
        <begin position="49"/>
        <end position="76"/>
    </location>
</feature>
<dbReference type="RefSeq" id="WP_091433273.1">
    <property type="nucleotide sequence ID" value="NZ_FNMV01000010.1"/>
</dbReference>
<feature type="domain" description="Ferritin/DPS" evidence="4">
    <location>
        <begin position="18"/>
        <end position="156"/>
    </location>
</feature>
<dbReference type="Pfam" id="PF00210">
    <property type="entry name" value="Ferritin"/>
    <property type="match status" value="1"/>
</dbReference>
<evidence type="ECO:0000313" key="6">
    <source>
        <dbReference type="Proteomes" id="UP000198569"/>
    </source>
</evidence>
<dbReference type="STRING" id="229203.SAMN05444338_11081"/>
<organism evidence="5 6">
    <name type="scientific">Flavobacterium degerlachei</name>
    <dbReference type="NCBI Taxonomy" id="229203"/>
    <lineage>
        <taxon>Bacteria</taxon>
        <taxon>Pseudomonadati</taxon>
        <taxon>Bacteroidota</taxon>
        <taxon>Flavobacteriia</taxon>
        <taxon>Flavobacteriales</taxon>
        <taxon>Flavobacteriaceae</taxon>
        <taxon>Flavobacterium</taxon>
    </lineage>
</organism>
<dbReference type="EMBL" id="FNMV01000010">
    <property type="protein sequence ID" value="SDX43908.1"/>
    <property type="molecule type" value="Genomic_DNA"/>
</dbReference>
<dbReference type="GO" id="GO:0003677">
    <property type="term" value="F:DNA binding"/>
    <property type="evidence" value="ECO:0007669"/>
    <property type="project" value="UniProtKB-KW"/>
</dbReference>
<dbReference type="InterPro" id="IPR002177">
    <property type="entry name" value="DPS_DNA-bd"/>
</dbReference>
<dbReference type="InterPro" id="IPR008331">
    <property type="entry name" value="Ferritin_DPS_dom"/>
</dbReference>
<name>A0A1H3BQB7_9FLAO</name>
<proteinExistence type="inferred from homology"/>
<comment type="similarity">
    <text evidence="1 2">Belongs to the Dps family.</text>
</comment>
<dbReference type="InterPro" id="IPR012347">
    <property type="entry name" value="Ferritin-like"/>
</dbReference>
<reference evidence="6" key="1">
    <citation type="submission" date="2016-10" db="EMBL/GenBank/DDBJ databases">
        <authorList>
            <person name="Varghese N."/>
            <person name="Submissions S."/>
        </authorList>
    </citation>
    <scope>NUCLEOTIDE SEQUENCE [LARGE SCALE GENOMIC DNA]</scope>
    <source>
        <strain evidence="6">DSM 15718</strain>
    </source>
</reference>
<dbReference type="GO" id="GO:0008199">
    <property type="term" value="F:ferric iron binding"/>
    <property type="evidence" value="ECO:0007669"/>
    <property type="project" value="InterPro"/>
</dbReference>
<evidence type="ECO:0000256" key="3">
    <source>
        <dbReference type="SAM" id="Coils"/>
    </source>
</evidence>
<protein>
    <submittedName>
        <fullName evidence="5">Starvation-inducible DNA-binding protein</fullName>
    </submittedName>
</protein>
<dbReference type="InterPro" id="IPR009078">
    <property type="entry name" value="Ferritin-like_SF"/>
</dbReference>
<dbReference type="PRINTS" id="PR01346">
    <property type="entry name" value="HELNAPAPROT"/>
</dbReference>
<dbReference type="CDD" id="cd01043">
    <property type="entry name" value="DPS"/>
    <property type="match status" value="1"/>
</dbReference>
<evidence type="ECO:0000256" key="2">
    <source>
        <dbReference type="RuleBase" id="RU003875"/>
    </source>
</evidence>
<evidence type="ECO:0000313" key="5">
    <source>
        <dbReference type="EMBL" id="SDX43908.1"/>
    </source>
</evidence>
<dbReference type="PANTHER" id="PTHR42932">
    <property type="entry name" value="GENERAL STRESS PROTEIN 20U"/>
    <property type="match status" value="1"/>
</dbReference>
<gene>
    <name evidence="5" type="ORF">SAMN05444338_11081</name>
</gene>
<accession>A0A1H3BQB7</accession>
<dbReference type="SUPFAM" id="SSF47240">
    <property type="entry name" value="Ferritin-like"/>
    <property type="match status" value="1"/>
</dbReference>
<keyword evidence="5" id="KW-0238">DNA-binding</keyword>
<dbReference type="PANTHER" id="PTHR42932:SF1">
    <property type="entry name" value="GENERAL STRESS PROTEIN 20U"/>
    <property type="match status" value="1"/>
</dbReference>
<keyword evidence="6" id="KW-1185">Reference proteome</keyword>
<dbReference type="OrthoDB" id="9797023at2"/>
<keyword evidence="3" id="KW-0175">Coiled coil</keyword>
<sequence>MKPQIGITEKNLKNSVSLLSTVLADEMTLYVKTRKFHWNVAGESFMEIHKLFEDQYKQLEESIDEVAERINKLGGKTIGTMSEFSELTNLTESPNKYPSQKEMLKELLDDHEKVIVELRKDIDISEEENKDIGTADFLTGLMAQHETIAWILRRYLS</sequence>
<dbReference type="Proteomes" id="UP000198569">
    <property type="component" value="Unassembled WGS sequence"/>
</dbReference>
<evidence type="ECO:0000259" key="4">
    <source>
        <dbReference type="Pfam" id="PF00210"/>
    </source>
</evidence>
<feature type="coiled-coil region" evidence="3">
    <location>
        <begin position="101"/>
        <end position="128"/>
    </location>
</feature>
<evidence type="ECO:0000256" key="1">
    <source>
        <dbReference type="ARBA" id="ARBA00009497"/>
    </source>
</evidence>
<dbReference type="PIRSF" id="PIRSF005900">
    <property type="entry name" value="Dps"/>
    <property type="match status" value="1"/>
</dbReference>
<dbReference type="Gene3D" id="1.20.1260.10">
    <property type="match status" value="1"/>
</dbReference>
<dbReference type="AlphaFoldDB" id="A0A1H3BQB7"/>